<dbReference type="InterPro" id="IPR045019">
    <property type="entry name" value="BETA-OHASE-like"/>
</dbReference>
<dbReference type="GO" id="GO:0016123">
    <property type="term" value="P:xanthophyll biosynthetic process"/>
    <property type="evidence" value="ECO:0007669"/>
    <property type="project" value="TreeGrafter"/>
</dbReference>
<keyword evidence="4" id="KW-0472">Membrane</keyword>
<reference evidence="7" key="1">
    <citation type="submission" date="2014-11" db="EMBL/GenBank/DDBJ databases">
        <title>Genome sequencing of Roseivirga sp. D-25.</title>
        <authorList>
            <person name="Selvaratnam C."/>
            <person name="Thevarajoo S."/>
            <person name="Goh K.M."/>
            <person name="Eee R."/>
            <person name="Chan K.-G."/>
            <person name="Chong C.S."/>
        </authorList>
    </citation>
    <scope>NUCLEOTIDE SEQUENCE [LARGE SCALE GENOMIC DNA]</scope>
    <source>
        <strain evidence="7">D-25</strain>
    </source>
</reference>
<feature type="transmembrane region" description="Helical" evidence="4">
    <location>
        <begin position="48"/>
        <end position="67"/>
    </location>
</feature>
<keyword evidence="2" id="KW-0125">Carotenoid biosynthesis</keyword>
<protein>
    <submittedName>
        <fullName evidence="6">Fatty acid hydroxylase</fullName>
    </submittedName>
</protein>
<feature type="domain" description="Fatty acid hydroxylase" evidence="5">
    <location>
        <begin position="9"/>
        <end position="135"/>
    </location>
</feature>
<dbReference type="PATRIC" id="fig|1566026.4.peg.3620"/>
<dbReference type="Proteomes" id="UP000036908">
    <property type="component" value="Unassembled WGS sequence"/>
</dbReference>
<dbReference type="GO" id="GO:0010291">
    <property type="term" value="F:beta-carotene 3-hydroxylase activity"/>
    <property type="evidence" value="ECO:0007669"/>
    <property type="project" value="TreeGrafter"/>
</dbReference>
<evidence type="ECO:0000256" key="4">
    <source>
        <dbReference type="SAM" id="Phobius"/>
    </source>
</evidence>
<evidence type="ECO:0000313" key="6">
    <source>
        <dbReference type="EMBL" id="KOF03055.1"/>
    </source>
</evidence>
<dbReference type="GO" id="GO:0005506">
    <property type="term" value="F:iron ion binding"/>
    <property type="evidence" value="ECO:0007669"/>
    <property type="project" value="InterPro"/>
</dbReference>
<dbReference type="PANTHER" id="PTHR31899:SF9">
    <property type="entry name" value="BETA-CAROTENE 3-HYDROXYLASE 1, CHLOROPLASTIC"/>
    <property type="match status" value="1"/>
</dbReference>
<dbReference type="OrthoDB" id="5243888at2"/>
<accession>A0A0L8ALL0</accession>
<comment type="caution">
    <text evidence="6">The sequence shown here is derived from an EMBL/GenBank/DDBJ whole genome shotgun (WGS) entry which is preliminary data.</text>
</comment>
<feature type="transmembrane region" description="Helical" evidence="4">
    <location>
        <begin position="73"/>
        <end position="91"/>
    </location>
</feature>
<dbReference type="EMBL" id="JSVA01000009">
    <property type="protein sequence ID" value="KOF03055.1"/>
    <property type="molecule type" value="Genomic_DNA"/>
</dbReference>
<evidence type="ECO:0000256" key="2">
    <source>
        <dbReference type="ARBA" id="ARBA00022746"/>
    </source>
</evidence>
<feature type="transmembrane region" description="Helical" evidence="4">
    <location>
        <begin position="6"/>
        <end position="27"/>
    </location>
</feature>
<gene>
    <name evidence="6" type="ORF">OB69_08935</name>
</gene>
<evidence type="ECO:0000313" key="7">
    <source>
        <dbReference type="Proteomes" id="UP000036908"/>
    </source>
</evidence>
<sequence length="149" mass="17491">MIKAVLWLVVGFVLMETFSWWIHKYIMHGVLWKIHKTHHQHTKGYFELNDLFTLLFGGAAVVLIFLGVENLDYRFWLGCGISLYGMLYFVLHDVLIHKRLKLLGRPKSKYLKAITRAHRAHHKSKEKDDSVSFGLFVVPKKYFNEEGES</sequence>
<organism evidence="6 7">
    <name type="scientific">Roseivirga seohaensis subsp. aquiponti</name>
    <dbReference type="NCBI Taxonomy" id="1566026"/>
    <lineage>
        <taxon>Bacteria</taxon>
        <taxon>Pseudomonadati</taxon>
        <taxon>Bacteroidota</taxon>
        <taxon>Cytophagia</taxon>
        <taxon>Cytophagales</taxon>
        <taxon>Roseivirgaceae</taxon>
        <taxon>Roseivirga</taxon>
    </lineage>
</organism>
<name>A0A0L8ALL0_9BACT</name>
<keyword evidence="3" id="KW-0560">Oxidoreductase</keyword>
<keyword evidence="4" id="KW-0812">Transmembrane</keyword>
<dbReference type="GO" id="GO:0016119">
    <property type="term" value="P:carotene metabolic process"/>
    <property type="evidence" value="ECO:0007669"/>
    <property type="project" value="TreeGrafter"/>
</dbReference>
<evidence type="ECO:0000256" key="3">
    <source>
        <dbReference type="ARBA" id="ARBA00023002"/>
    </source>
</evidence>
<dbReference type="InterPro" id="IPR006694">
    <property type="entry name" value="Fatty_acid_hydroxylase"/>
</dbReference>
<comment type="similarity">
    <text evidence="1">Belongs to the sterol desaturase family.</text>
</comment>
<dbReference type="Pfam" id="PF04116">
    <property type="entry name" value="FA_hydroxylase"/>
    <property type="match status" value="1"/>
</dbReference>
<evidence type="ECO:0000256" key="1">
    <source>
        <dbReference type="ARBA" id="ARBA00009324"/>
    </source>
</evidence>
<dbReference type="AlphaFoldDB" id="A0A0L8ALL0"/>
<keyword evidence="7" id="KW-1185">Reference proteome</keyword>
<dbReference type="RefSeq" id="WP_053223491.1">
    <property type="nucleotide sequence ID" value="NZ_JSVA01000009.1"/>
</dbReference>
<dbReference type="PANTHER" id="PTHR31899">
    <property type="entry name" value="BETA-CAROTENE 3-HYDROXYLASE 1, CHLOROPLASTIC"/>
    <property type="match status" value="1"/>
</dbReference>
<evidence type="ECO:0000259" key="5">
    <source>
        <dbReference type="Pfam" id="PF04116"/>
    </source>
</evidence>
<keyword evidence="4" id="KW-1133">Transmembrane helix</keyword>
<proteinExistence type="inferred from homology"/>